<dbReference type="SUPFAM" id="SSF89392">
    <property type="entry name" value="Prokaryotic lipoproteins and lipoprotein localization factors"/>
    <property type="match status" value="1"/>
</dbReference>
<dbReference type="AlphaFoldDB" id="A0A6I4YRX6"/>
<dbReference type="EMBL" id="WVHK01000028">
    <property type="protein sequence ID" value="MXV19853.1"/>
    <property type="molecule type" value="Genomic_DNA"/>
</dbReference>
<proteinExistence type="predicted"/>
<protein>
    <submittedName>
        <fullName evidence="3">Outer membrane lipoprotein-sorting protein</fullName>
    </submittedName>
</protein>
<keyword evidence="1" id="KW-0732">Signal</keyword>
<evidence type="ECO:0000256" key="1">
    <source>
        <dbReference type="SAM" id="SignalP"/>
    </source>
</evidence>
<evidence type="ECO:0000313" key="3">
    <source>
        <dbReference type="EMBL" id="MXV19853.1"/>
    </source>
</evidence>
<gene>
    <name evidence="3" type="ORF">GLX28_09405</name>
</gene>
<dbReference type="Pfam" id="PF17131">
    <property type="entry name" value="LolA_like"/>
    <property type="match status" value="1"/>
</dbReference>
<dbReference type="InterPro" id="IPR029046">
    <property type="entry name" value="LolA/LolB/LppX"/>
</dbReference>
<name>A0A6I4YRX6_9DEIO</name>
<organism evidence="3 4">
    <name type="scientific">Deinococcus xianganensis</name>
    <dbReference type="NCBI Taxonomy" id="1507289"/>
    <lineage>
        <taxon>Bacteria</taxon>
        <taxon>Thermotogati</taxon>
        <taxon>Deinococcota</taxon>
        <taxon>Deinococci</taxon>
        <taxon>Deinococcales</taxon>
        <taxon>Deinococcaceae</taxon>
        <taxon>Deinococcus</taxon>
    </lineage>
</organism>
<feature type="domain" description="Uncharacterized protein TP-0789" evidence="2">
    <location>
        <begin position="80"/>
        <end position="208"/>
    </location>
</feature>
<dbReference type="Gene3D" id="2.50.20.10">
    <property type="entry name" value="Lipoprotein localisation LolA/LolB/LppX"/>
    <property type="match status" value="1"/>
</dbReference>
<sequence length="225" mass="24130">MRARGILPRMSKRLTLTLLAGLLSVAGAQSAQDIVNKVDAAQKAAKDVSFRLSGNASFDSAAQKIDLTVKAIPAQSLARVQFMAPDALADNVIVADKTEIRQYMYLTNQITVTSAQKAADQTGLGLDFTQLTNTASMLARYNVKLLGTTGTAGKRVYQLEATPRTGGSDSSRVWITEAGWRPTRIQLLSSGKTIADLTVSSYKVNSGVTATAIRQLPKDAQIIRQ</sequence>
<dbReference type="Proteomes" id="UP000430519">
    <property type="component" value="Unassembled WGS sequence"/>
</dbReference>
<dbReference type="InterPro" id="IPR033399">
    <property type="entry name" value="TP_0789-like"/>
</dbReference>
<accession>A0A6I4YRX6</accession>
<dbReference type="CDD" id="cd16324">
    <property type="entry name" value="LolA_fold-like"/>
    <property type="match status" value="1"/>
</dbReference>
<keyword evidence="3" id="KW-0449">Lipoprotein</keyword>
<dbReference type="PANTHER" id="PTHR37507">
    <property type="entry name" value="SPORULATION PROTEIN YDCC"/>
    <property type="match status" value="1"/>
</dbReference>
<comment type="caution">
    <text evidence="3">The sequence shown here is derived from an EMBL/GenBank/DDBJ whole genome shotgun (WGS) entry which is preliminary data.</text>
</comment>
<keyword evidence="4" id="KW-1185">Reference proteome</keyword>
<evidence type="ECO:0000313" key="4">
    <source>
        <dbReference type="Proteomes" id="UP000430519"/>
    </source>
</evidence>
<feature type="chain" id="PRO_5026215752" evidence="1">
    <location>
        <begin position="32"/>
        <end position="225"/>
    </location>
</feature>
<feature type="signal peptide" evidence="1">
    <location>
        <begin position="1"/>
        <end position="31"/>
    </location>
</feature>
<dbReference type="InterPro" id="IPR052944">
    <property type="entry name" value="Sporulation_related"/>
</dbReference>
<dbReference type="PANTHER" id="PTHR37507:SF2">
    <property type="entry name" value="SPORULATION PROTEIN YDCC"/>
    <property type="match status" value="1"/>
</dbReference>
<reference evidence="3 4" key="1">
    <citation type="submission" date="2019-11" db="EMBL/GenBank/DDBJ databases">
        <title>Genome sequence of Deinococcus xianganensis Y35, AI-2 producing algicidal bacterium, isolated from lake water.</title>
        <authorList>
            <person name="Li Y."/>
        </authorList>
    </citation>
    <scope>NUCLEOTIDE SEQUENCE [LARGE SCALE GENOMIC DNA]</scope>
    <source>
        <strain evidence="3 4">Y35</strain>
    </source>
</reference>
<evidence type="ECO:0000259" key="2">
    <source>
        <dbReference type="Pfam" id="PF17131"/>
    </source>
</evidence>